<feature type="domain" description="DUF5642" evidence="1">
    <location>
        <begin position="54"/>
        <end position="212"/>
    </location>
</feature>
<name>A0A5Q5BIX2_MYCSS</name>
<protein>
    <recommendedName>
        <fullName evidence="1">DUF5642 domain-containing protein</fullName>
    </recommendedName>
</protein>
<dbReference type="EMBL" id="CP000384">
    <property type="protein sequence ID" value="ABG08282.1"/>
    <property type="molecule type" value="Genomic_DNA"/>
</dbReference>
<reference evidence="2" key="1">
    <citation type="submission" date="2006-06" db="EMBL/GenBank/DDBJ databases">
        <title>Complete sequence of chromosome of Mycobacterium sp. MCS.</title>
        <authorList>
            <consortium name="US DOE Joint Genome Institute"/>
            <person name="Copeland A."/>
            <person name="Lucas S."/>
            <person name="Lapidus A."/>
            <person name="Barry K."/>
            <person name="Detter J.C."/>
            <person name="Glavina del Rio T."/>
            <person name="Hammon N."/>
            <person name="Israni S."/>
            <person name="Dalin E."/>
            <person name="Tice H."/>
            <person name="Pitluck S."/>
            <person name="Martinez M."/>
            <person name="Schmutz J."/>
            <person name="Larimer F."/>
            <person name="Land M."/>
            <person name="Hauser L."/>
            <person name="Kyrpides N."/>
            <person name="Kim E."/>
            <person name="Miller C.D."/>
            <person name="Hughes J.E."/>
            <person name="Anderson A.J."/>
            <person name="Sims R.C."/>
            <person name="Richardson P."/>
        </authorList>
    </citation>
    <scope>NUCLEOTIDE SEQUENCE [LARGE SCALE GENOMIC DNA]</scope>
    <source>
        <strain evidence="2">MCS</strain>
    </source>
</reference>
<dbReference type="AlphaFoldDB" id="A0A5Q5BIX2"/>
<proteinExistence type="predicted"/>
<organism evidence="2">
    <name type="scientific">Mycobacterium sp. (strain MCS)</name>
    <dbReference type="NCBI Taxonomy" id="164756"/>
    <lineage>
        <taxon>Bacteria</taxon>
        <taxon>Bacillati</taxon>
        <taxon>Actinomycetota</taxon>
        <taxon>Actinomycetes</taxon>
        <taxon>Mycobacteriales</taxon>
        <taxon>Mycobacteriaceae</taxon>
        <taxon>Mycobacterium</taxon>
    </lineage>
</organism>
<accession>A0A5Q5BIX2</accession>
<evidence type="ECO:0000259" key="1">
    <source>
        <dbReference type="Pfam" id="PF18702"/>
    </source>
</evidence>
<sequence>MTAMDGVLVRGASGAVVALAGALLCGCVRVTDGTASLAADAKPVVLADALLEPSRFPPAYRAAVLDPQATGEAVAAVEGVPVGATVEPPGCAPPRVGPGPEHAVAAQGVDSATGAALTVILTRTDTALSARRDQIARCAALTATAGEVVSTVDTVLLAPPPVDADESLASEATILRSTEPAVRVLTLSAQIDEARLTVAWLNNDPAVEPDTSALDVLFTDALLTLRRAAR</sequence>
<gene>
    <name evidence="2" type="ordered locus">Mmcs_2174</name>
</gene>
<dbReference type="Pfam" id="PF18702">
    <property type="entry name" value="DUF5642"/>
    <property type="match status" value="1"/>
</dbReference>
<dbReference type="InterPro" id="IPR041313">
    <property type="entry name" value="DUF5642"/>
</dbReference>
<dbReference type="KEGG" id="mmc:Mmcs_2174"/>
<evidence type="ECO:0000313" key="2">
    <source>
        <dbReference type="EMBL" id="ABG08282.1"/>
    </source>
</evidence>